<dbReference type="Gene3D" id="1.10.8.10">
    <property type="entry name" value="DNA helicase RuvA subunit, C-terminal domain"/>
    <property type="match status" value="1"/>
</dbReference>
<dbReference type="InterPro" id="IPR006577">
    <property type="entry name" value="UAS"/>
</dbReference>
<dbReference type="Pfam" id="PF14555">
    <property type="entry name" value="UBA_4"/>
    <property type="match status" value="1"/>
</dbReference>
<dbReference type="SMART" id="SM00594">
    <property type="entry name" value="UAS"/>
    <property type="match status" value="1"/>
</dbReference>
<dbReference type="EMBL" id="JABCRI010000023">
    <property type="protein sequence ID" value="KAF8378901.1"/>
    <property type="molecule type" value="Genomic_DNA"/>
</dbReference>
<evidence type="ECO:0000259" key="2">
    <source>
        <dbReference type="PROSITE" id="PS50033"/>
    </source>
</evidence>
<dbReference type="AlphaFoldDB" id="A0A834YF71"/>
<proteinExistence type="predicted"/>
<dbReference type="GO" id="GO:0043161">
    <property type="term" value="P:proteasome-mediated ubiquitin-dependent protein catabolic process"/>
    <property type="evidence" value="ECO:0007669"/>
    <property type="project" value="TreeGrafter"/>
</dbReference>
<dbReference type="PANTHER" id="PTHR23322:SF6">
    <property type="entry name" value="UBX DOMAIN-CONTAINING PROTEIN 7"/>
    <property type="match status" value="1"/>
</dbReference>
<feature type="compositionally biased region" description="Basic and acidic residues" evidence="1">
    <location>
        <begin position="78"/>
        <end position="98"/>
    </location>
</feature>
<dbReference type="Gene3D" id="3.40.30.10">
    <property type="entry name" value="Glutaredoxin"/>
    <property type="match status" value="2"/>
</dbReference>
<comment type="caution">
    <text evidence="3">The sequence shown here is derived from an EMBL/GenBank/DDBJ whole genome shotgun (WGS) entry which is preliminary data.</text>
</comment>
<feature type="compositionally biased region" description="Polar residues" evidence="1">
    <location>
        <begin position="170"/>
        <end position="179"/>
    </location>
</feature>
<feature type="region of interest" description="Disordered" evidence="1">
    <location>
        <begin position="312"/>
        <end position="346"/>
    </location>
</feature>
<feature type="compositionally biased region" description="Basic and acidic residues" evidence="1">
    <location>
        <begin position="321"/>
        <end position="334"/>
    </location>
</feature>
<dbReference type="InterPro" id="IPR001012">
    <property type="entry name" value="UBX_dom"/>
</dbReference>
<organism evidence="3 4">
    <name type="scientific">Tetracentron sinense</name>
    <name type="common">Spur-leaf</name>
    <dbReference type="NCBI Taxonomy" id="13715"/>
    <lineage>
        <taxon>Eukaryota</taxon>
        <taxon>Viridiplantae</taxon>
        <taxon>Streptophyta</taxon>
        <taxon>Embryophyta</taxon>
        <taxon>Tracheophyta</taxon>
        <taxon>Spermatophyta</taxon>
        <taxon>Magnoliopsida</taxon>
        <taxon>Trochodendrales</taxon>
        <taxon>Trochodendraceae</taxon>
        <taxon>Tetracentron</taxon>
    </lineage>
</organism>
<sequence length="379" mass="42316">MESVLTATEKQSLVSLFLEITVGQSRNIAGQFLEATSWKLEEAIHLFYVGNEGGRLVSSFCSPPKENVIPLLDQSSGGREKDIGNENVGQDDRGEEVRPPLPVTREALYGDVMQYRALTMEYRSHEASPLVAVSNFDAEMKQPRVRESDQSAESTSDNSWEMERPGVWESDQSAESTTDNSRDNLASLYRPPFALMHHGPFEKAKVAASIQDKWLLVNLQSTKEFSSHMAYYDTNEGKKVCTHYNLDSIPVVLVIDPITGQKRHSCSGMIQPERLLEKVKLKSDLKALAADETTEEDAEMMLALAASMETTKGPISLTSTNKDEPKTDREETGSTKKPIYLPLPEEPKGEKSLLCRVGVRLPDGRRLQRNFLHSDPIQV</sequence>
<dbReference type="OMA" id="LFYVRET"/>
<dbReference type="Proteomes" id="UP000655225">
    <property type="component" value="Unassembled WGS sequence"/>
</dbReference>
<dbReference type="SUPFAM" id="SSF54236">
    <property type="entry name" value="Ubiquitin-like"/>
    <property type="match status" value="1"/>
</dbReference>
<dbReference type="CDD" id="cd14273">
    <property type="entry name" value="UBA_TAP-C_like"/>
    <property type="match status" value="1"/>
</dbReference>
<dbReference type="InterPro" id="IPR050730">
    <property type="entry name" value="UBX_domain-protein"/>
</dbReference>
<evidence type="ECO:0000313" key="3">
    <source>
        <dbReference type="EMBL" id="KAF8378901.1"/>
    </source>
</evidence>
<feature type="domain" description="UBX" evidence="2">
    <location>
        <begin position="350"/>
        <end position="379"/>
    </location>
</feature>
<feature type="region of interest" description="Disordered" evidence="1">
    <location>
        <begin position="141"/>
        <end position="184"/>
    </location>
</feature>
<dbReference type="InterPro" id="IPR036249">
    <property type="entry name" value="Thioredoxin-like_sf"/>
</dbReference>
<dbReference type="OrthoDB" id="270602at2759"/>
<name>A0A834YF71_TETSI</name>
<protein>
    <recommendedName>
        <fullName evidence="2">UBX domain-containing protein</fullName>
    </recommendedName>
</protein>
<reference evidence="3 4" key="1">
    <citation type="submission" date="2020-04" db="EMBL/GenBank/DDBJ databases">
        <title>Plant Genome Project.</title>
        <authorList>
            <person name="Zhang R.-G."/>
        </authorList>
    </citation>
    <scope>NUCLEOTIDE SEQUENCE [LARGE SCALE GENOMIC DNA]</scope>
    <source>
        <strain evidence="3">YNK0</strain>
        <tissue evidence="3">Leaf</tissue>
    </source>
</reference>
<keyword evidence="4" id="KW-1185">Reference proteome</keyword>
<dbReference type="GO" id="GO:0005634">
    <property type="term" value="C:nucleus"/>
    <property type="evidence" value="ECO:0007669"/>
    <property type="project" value="TreeGrafter"/>
</dbReference>
<dbReference type="SUPFAM" id="SSF52833">
    <property type="entry name" value="Thioredoxin-like"/>
    <property type="match status" value="1"/>
</dbReference>
<evidence type="ECO:0000256" key="1">
    <source>
        <dbReference type="SAM" id="MobiDB-lite"/>
    </source>
</evidence>
<feature type="region of interest" description="Disordered" evidence="1">
    <location>
        <begin position="69"/>
        <end position="98"/>
    </location>
</feature>
<dbReference type="CDD" id="cd02958">
    <property type="entry name" value="UAS"/>
    <property type="match status" value="1"/>
</dbReference>
<dbReference type="PROSITE" id="PS50033">
    <property type="entry name" value="UBX"/>
    <property type="match status" value="1"/>
</dbReference>
<gene>
    <name evidence="3" type="ORF">HHK36_030250</name>
</gene>
<evidence type="ECO:0000313" key="4">
    <source>
        <dbReference type="Proteomes" id="UP000655225"/>
    </source>
</evidence>
<dbReference type="InterPro" id="IPR029071">
    <property type="entry name" value="Ubiquitin-like_domsf"/>
</dbReference>
<accession>A0A834YF71</accession>
<dbReference type="GO" id="GO:0043130">
    <property type="term" value="F:ubiquitin binding"/>
    <property type="evidence" value="ECO:0007669"/>
    <property type="project" value="TreeGrafter"/>
</dbReference>
<dbReference type="PANTHER" id="PTHR23322">
    <property type="entry name" value="FAS-ASSOCIATED PROTEIN"/>
    <property type="match status" value="1"/>
</dbReference>